<accession>A0ABW8IB26</accession>
<evidence type="ECO:0000313" key="3">
    <source>
        <dbReference type="Proteomes" id="UP001619911"/>
    </source>
</evidence>
<name>A0ABW8IB26_9BACI</name>
<gene>
    <name evidence="2" type="ORF">QYG89_09275</name>
</gene>
<dbReference type="EMBL" id="JAUIYO010000005">
    <property type="protein sequence ID" value="MFK2825861.1"/>
    <property type="molecule type" value="Genomic_DNA"/>
</dbReference>
<comment type="caution">
    <text evidence="2">The sequence shown here is derived from an EMBL/GenBank/DDBJ whole genome shotgun (WGS) entry which is preliminary data.</text>
</comment>
<proteinExistence type="predicted"/>
<dbReference type="Proteomes" id="UP001619911">
    <property type="component" value="Unassembled WGS sequence"/>
</dbReference>
<sequence>MNKKSLLAGIITGIAAGAAAALFSAPVSGREAREKVKDVQVNIKNNAQVMKMELGEIKQAVTHLKDVSQSTIGETLDGLKTSTGIWIESAGPHIEKLQHEISEVQETAQELQKILPVPPLK</sequence>
<keyword evidence="3" id="KW-1185">Reference proteome</keyword>
<organism evidence="2 3">
    <name type="scientific">Bacillus lumedeiriae</name>
    <dbReference type="NCBI Taxonomy" id="3058829"/>
    <lineage>
        <taxon>Bacteria</taxon>
        <taxon>Bacillati</taxon>
        <taxon>Bacillota</taxon>
        <taxon>Bacilli</taxon>
        <taxon>Bacillales</taxon>
        <taxon>Bacillaceae</taxon>
        <taxon>Bacillus</taxon>
    </lineage>
</organism>
<evidence type="ECO:0000313" key="2">
    <source>
        <dbReference type="EMBL" id="MFK2825861.1"/>
    </source>
</evidence>
<dbReference type="PANTHER" id="PTHR35792">
    <property type="entry name" value="GENERAL STRESS PROTEIN"/>
    <property type="match status" value="1"/>
</dbReference>
<dbReference type="PANTHER" id="PTHR35792:SF3">
    <property type="entry name" value="IG HYPOTHETICAL 17707"/>
    <property type="match status" value="1"/>
</dbReference>
<dbReference type="InterPro" id="IPR052928">
    <property type="entry name" value="Desiccation-related_membrane"/>
</dbReference>
<feature type="signal peptide" evidence="1">
    <location>
        <begin position="1"/>
        <end position="20"/>
    </location>
</feature>
<dbReference type="Pfam" id="PF12732">
    <property type="entry name" value="YtxH"/>
    <property type="match status" value="1"/>
</dbReference>
<keyword evidence="1" id="KW-0732">Signal</keyword>
<protein>
    <submittedName>
        <fullName evidence="2">YtxH domain-containing protein</fullName>
    </submittedName>
</protein>
<dbReference type="InterPro" id="IPR024623">
    <property type="entry name" value="YtxH"/>
</dbReference>
<reference evidence="2 3" key="1">
    <citation type="submission" date="2023-07" db="EMBL/GenBank/DDBJ databases">
        <title>Bacillus lucianemedeirus sp. nov, a new species isolated from an immunobiological production facility.</title>
        <authorList>
            <person name="Costa L.V."/>
            <person name="Miranda R.V.S.L."/>
            <person name="Brandao M.L.L."/>
            <person name="Reis C.M.F."/>
            <person name="Frazao A.M."/>
            <person name="Cruz F.V."/>
            <person name="Baio P.V.P."/>
            <person name="Veras J.F.C."/>
            <person name="Ramos J.N."/>
            <person name="Vieira V."/>
        </authorList>
    </citation>
    <scope>NUCLEOTIDE SEQUENCE [LARGE SCALE GENOMIC DNA]</scope>
    <source>
        <strain evidence="2 3">B190/17</strain>
    </source>
</reference>
<evidence type="ECO:0000256" key="1">
    <source>
        <dbReference type="SAM" id="SignalP"/>
    </source>
</evidence>
<dbReference type="RefSeq" id="WP_404316725.1">
    <property type="nucleotide sequence ID" value="NZ_JAUIYO010000005.1"/>
</dbReference>
<feature type="chain" id="PRO_5046992605" evidence="1">
    <location>
        <begin position="21"/>
        <end position="121"/>
    </location>
</feature>